<dbReference type="UniPathway" id="UPA00219"/>
<dbReference type="AlphaFoldDB" id="A0A2A5WRG4"/>
<keyword evidence="5 14" id="KW-0436">Ligase</keyword>
<dbReference type="GO" id="GO:0008763">
    <property type="term" value="F:UDP-N-acetylmuramate-L-alanine ligase activity"/>
    <property type="evidence" value="ECO:0007669"/>
    <property type="project" value="UniProtKB-UniRule"/>
</dbReference>
<comment type="function">
    <text evidence="14">Cell wall formation.</text>
</comment>
<dbReference type="InterPro" id="IPR050061">
    <property type="entry name" value="MurCDEF_pg_biosynth"/>
</dbReference>
<dbReference type="Proteomes" id="UP000219327">
    <property type="component" value="Unassembled WGS sequence"/>
</dbReference>
<dbReference type="Gene3D" id="3.40.50.720">
    <property type="entry name" value="NAD(P)-binding Rossmann-like Domain"/>
    <property type="match status" value="1"/>
</dbReference>
<organism evidence="18 19">
    <name type="scientific">OM182 bacterium MED-G24</name>
    <dbReference type="NCBI Taxonomy" id="1986255"/>
    <lineage>
        <taxon>Bacteria</taxon>
        <taxon>Pseudomonadati</taxon>
        <taxon>Pseudomonadota</taxon>
        <taxon>Gammaproteobacteria</taxon>
        <taxon>OMG group</taxon>
        <taxon>OM182 clade</taxon>
    </lineage>
</organism>
<keyword evidence="4 14" id="KW-0963">Cytoplasm</keyword>
<dbReference type="InterPro" id="IPR013221">
    <property type="entry name" value="Mur_ligase_cen"/>
</dbReference>
<dbReference type="SUPFAM" id="SSF53244">
    <property type="entry name" value="MurD-like peptide ligases, peptide-binding domain"/>
    <property type="match status" value="1"/>
</dbReference>
<evidence type="ECO:0000259" key="15">
    <source>
        <dbReference type="Pfam" id="PF01225"/>
    </source>
</evidence>
<keyword evidence="11 14" id="KW-0131">Cell cycle</keyword>
<dbReference type="PANTHER" id="PTHR43445">
    <property type="entry name" value="UDP-N-ACETYLMURAMATE--L-ALANINE LIGASE-RELATED"/>
    <property type="match status" value="1"/>
</dbReference>
<keyword evidence="6 14" id="KW-0132">Cell division</keyword>
<evidence type="ECO:0000256" key="10">
    <source>
        <dbReference type="ARBA" id="ARBA00022984"/>
    </source>
</evidence>
<evidence type="ECO:0000313" key="19">
    <source>
        <dbReference type="Proteomes" id="UP000219327"/>
    </source>
</evidence>
<dbReference type="SUPFAM" id="SSF53623">
    <property type="entry name" value="MurD-like peptide ligases, catalytic domain"/>
    <property type="match status" value="1"/>
</dbReference>
<evidence type="ECO:0000259" key="16">
    <source>
        <dbReference type="Pfam" id="PF02875"/>
    </source>
</evidence>
<dbReference type="EC" id="6.3.2.8" evidence="3 14"/>
<name>A0A2A5WRG4_9GAMM</name>
<feature type="binding site" evidence="14">
    <location>
        <begin position="115"/>
        <end position="121"/>
    </location>
    <ligand>
        <name>ATP</name>
        <dbReference type="ChEBI" id="CHEBI:30616"/>
    </ligand>
</feature>
<dbReference type="PANTHER" id="PTHR43445:SF3">
    <property type="entry name" value="UDP-N-ACETYLMURAMATE--L-ALANINE LIGASE"/>
    <property type="match status" value="1"/>
</dbReference>
<evidence type="ECO:0000256" key="8">
    <source>
        <dbReference type="ARBA" id="ARBA00022840"/>
    </source>
</evidence>
<dbReference type="Gene3D" id="3.40.1190.10">
    <property type="entry name" value="Mur-like, catalytic domain"/>
    <property type="match status" value="1"/>
</dbReference>
<evidence type="ECO:0000313" key="18">
    <source>
        <dbReference type="EMBL" id="PDH39052.1"/>
    </source>
</evidence>
<gene>
    <name evidence="14" type="primary">murC</name>
    <name evidence="18" type="ORF">CNE99_06360</name>
</gene>
<dbReference type="GO" id="GO:0051301">
    <property type="term" value="P:cell division"/>
    <property type="evidence" value="ECO:0007669"/>
    <property type="project" value="UniProtKB-KW"/>
</dbReference>
<dbReference type="Gene3D" id="3.90.190.20">
    <property type="entry name" value="Mur ligase, C-terminal domain"/>
    <property type="match status" value="1"/>
</dbReference>
<dbReference type="Pfam" id="PF01225">
    <property type="entry name" value="Mur_ligase"/>
    <property type="match status" value="1"/>
</dbReference>
<evidence type="ECO:0000256" key="14">
    <source>
        <dbReference type="HAMAP-Rule" id="MF_00046"/>
    </source>
</evidence>
<dbReference type="Pfam" id="PF08245">
    <property type="entry name" value="Mur_ligase_M"/>
    <property type="match status" value="1"/>
</dbReference>
<proteinExistence type="inferred from homology"/>
<evidence type="ECO:0000256" key="9">
    <source>
        <dbReference type="ARBA" id="ARBA00022960"/>
    </source>
</evidence>
<comment type="caution">
    <text evidence="18">The sequence shown here is derived from an EMBL/GenBank/DDBJ whole genome shotgun (WGS) entry which is preliminary data.</text>
</comment>
<dbReference type="InterPro" id="IPR000713">
    <property type="entry name" value="Mur_ligase_N"/>
</dbReference>
<evidence type="ECO:0000256" key="2">
    <source>
        <dbReference type="ARBA" id="ARBA00004752"/>
    </source>
</evidence>
<comment type="similarity">
    <text evidence="14">Belongs to the MurCDEF family.</text>
</comment>
<dbReference type="InterPro" id="IPR005758">
    <property type="entry name" value="UDP-N-AcMur_Ala_ligase_MurC"/>
</dbReference>
<reference evidence="18 19" key="1">
    <citation type="submission" date="2017-08" db="EMBL/GenBank/DDBJ databases">
        <title>Fine stratification of microbial communities through a metagenomic profile of the photic zone.</title>
        <authorList>
            <person name="Haro-Moreno J.M."/>
            <person name="Lopez-Perez M."/>
            <person name="De La Torre J."/>
            <person name="Picazo A."/>
            <person name="Camacho A."/>
            <person name="Rodriguez-Valera F."/>
        </authorList>
    </citation>
    <scope>NUCLEOTIDE SEQUENCE [LARGE SCALE GENOMIC DNA]</scope>
    <source>
        <strain evidence="18">MED-G24</strain>
    </source>
</reference>
<comment type="subcellular location">
    <subcellularLocation>
        <location evidence="1 14">Cytoplasm</location>
    </subcellularLocation>
</comment>
<keyword evidence="10 14" id="KW-0573">Peptidoglycan synthesis</keyword>
<dbReference type="GO" id="GO:0008360">
    <property type="term" value="P:regulation of cell shape"/>
    <property type="evidence" value="ECO:0007669"/>
    <property type="project" value="UniProtKB-KW"/>
</dbReference>
<comment type="pathway">
    <text evidence="2 14">Cell wall biogenesis; peptidoglycan biosynthesis.</text>
</comment>
<evidence type="ECO:0000256" key="11">
    <source>
        <dbReference type="ARBA" id="ARBA00023306"/>
    </source>
</evidence>
<keyword evidence="12 14" id="KW-0961">Cell wall biogenesis/degradation</keyword>
<dbReference type="GO" id="GO:0005737">
    <property type="term" value="C:cytoplasm"/>
    <property type="evidence" value="ECO:0007669"/>
    <property type="project" value="UniProtKB-SubCell"/>
</dbReference>
<dbReference type="InterPro" id="IPR004101">
    <property type="entry name" value="Mur_ligase_C"/>
</dbReference>
<dbReference type="NCBIfam" id="TIGR01082">
    <property type="entry name" value="murC"/>
    <property type="match status" value="1"/>
</dbReference>
<evidence type="ECO:0000256" key="6">
    <source>
        <dbReference type="ARBA" id="ARBA00022618"/>
    </source>
</evidence>
<dbReference type="GO" id="GO:0071555">
    <property type="term" value="P:cell wall organization"/>
    <property type="evidence" value="ECO:0007669"/>
    <property type="project" value="UniProtKB-KW"/>
</dbReference>
<dbReference type="EMBL" id="NTKD01000030">
    <property type="protein sequence ID" value="PDH39052.1"/>
    <property type="molecule type" value="Genomic_DNA"/>
</dbReference>
<dbReference type="InterPro" id="IPR036615">
    <property type="entry name" value="Mur_ligase_C_dom_sf"/>
</dbReference>
<dbReference type="GO" id="GO:0005524">
    <property type="term" value="F:ATP binding"/>
    <property type="evidence" value="ECO:0007669"/>
    <property type="project" value="UniProtKB-UniRule"/>
</dbReference>
<dbReference type="InterPro" id="IPR036565">
    <property type="entry name" value="Mur-like_cat_sf"/>
</dbReference>
<evidence type="ECO:0000256" key="13">
    <source>
        <dbReference type="ARBA" id="ARBA00047833"/>
    </source>
</evidence>
<keyword evidence="7 14" id="KW-0547">Nucleotide-binding</keyword>
<evidence type="ECO:0000256" key="3">
    <source>
        <dbReference type="ARBA" id="ARBA00012211"/>
    </source>
</evidence>
<keyword evidence="9 14" id="KW-0133">Cell shape</keyword>
<dbReference type="FunFam" id="3.40.1190.10:FF:000001">
    <property type="entry name" value="UDP-N-acetylmuramate--L-alanine ligase"/>
    <property type="match status" value="1"/>
</dbReference>
<dbReference type="Pfam" id="PF02875">
    <property type="entry name" value="Mur_ligase_C"/>
    <property type="match status" value="1"/>
</dbReference>
<feature type="domain" description="Mur ligase central" evidence="17">
    <location>
        <begin position="113"/>
        <end position="293"/>
    </location>
</feature>
<feature type="domain" description="Mur ligase C-terminal" evidence="16">
    <location>
        <begin position="321"/>
        <end position="452"/>
    </location>
</feature>
<evidence type="ECO:0000256" key="4">
    <source>
        <dbReference type="ARBA" id="ARBA00022490"/>
    </source>
</evidence>
<protein>
    <recommendedName>
        <fullName evidence="3 14">UDP-N-acetylmuramate--L-alanine ligase</fullName>
        <ecNumber evidence="3 14">6.3.2.8</ecNumber>
    </recommendedName>
    <alternativeName>
        <fullName evidence="14">UDP-N-acetylmuramoyl-L-alanine synthetase</fullName>
    </alternativeName>
</protein>
<comment type="catalytic activity">
    <reaction evidence="13 14">
        <text>UDP-N-acetyl-alpha-D-muramate + L-alanine + ATP = UDP-N-acetyl-alpha-D-muramoyl-L-alanine + ADP + phosphate + H(+)</text>
        <dbReference type="Rhea" id="RHEA:23372"/>
        <dbReference type="ChEBI" id="CHEBI:15378"/>
        <dbReference type="ChEBI" id="CHEBI:30616"/>
        <dbReference type="ChEBI" id="CHEBI:43474"/>
        <dbReference type="ChEBI" id="CHEBI:57972"/>
        <dbReference type="ChEBI" id="CHEBI:70757"/>
        <dbReference type="ChEBI" id="CHEBI:83898"/>
        <dbReference type="ChEBI" id="CHEBI:456216"/>
        <dbReference type="EC" id="6.3.2.8"/>
    </reaction>
</comment>
<evidence type="ECO:0000256" key="1">
    <source>
        <dbReference type="ARBA" id="ARBA00004496"/>
    </source>
</evidence>
<evidence type="ECO:0000256" key="7">
    <source>
        <dbReference type="ARBA" id="ARBA00022741"/>
    </source>
</evidence>
<feature type="domain" description="Mur ligase N-terminal catalytic" evidence="15">
    <location>
        <begin position="10"/>
        <end position="109"/>
    </location>
</feature>
<evidence type="ECO:0000259" key="17">
    <source>
        <dbReference type="Pfam" id="PF08245"/>
    </source>
</evidence>
<dbReference type="GO" id="GO:0009252">
    <property type="term" value="P:peptidoglycan biosynthetic process"/>
    <property type="evidence" value="ECO:0007669"/>
    <property type="project" value="UniProtKB-UniRule"/>
</dbReference>
<accession>A0A2A5WRG4</accession>
<dbReference type="SUPFAM" id="SSF51984">
    <property type="entry name" value="MurCD N-terminal domain"/>
    <property type="match status" value="1"/>
</dbReference>
<evidence type="ECO:0000256" key="5">
    <source>
        <dbReference type="ARBA" id="ARBA00022598"/>
    </source>
</evidence>
<sequence length="472" mass="51573">MHPDMGAVQRIHFVGIGGAGMCGIAEVLQNHGFEISGSDINHSQVTERLQEMGAEIHIGHLASQVEGADVVVTSSAIDGGNPEVDRALSLRIPVVRRAEMLGELMRYRYGIAVAGTHGKTTTTSMIASVFAEADLDPTFVIGGLLKQAQSNGRLGQGAYLIAEADESDASFLHLLPHVAVLTNVDRDHLTYYEGSFGKLQRVFVEFVHNLPFYGYLVACANDPIVRALLPRINRRFVTYGFDEDVDVRATNVRQVDGKSSFDVEIAGEFVISAELDMPGTFNVLNALAAITVAIEEGVSPSSICQGIAAFTGVGRRFEQIGRFRCPSASGEFSLVDDYGHHPSEVRVTIEAIRVAWPNRRLVMVYQPHRYTRTLELFDQFVEVLARVDLLVLLDVYPAGEKRIEGATGEDLARSLELRDDVQVVFVSDISQVPEVLESHICDDDLVLTQGAGETSHLAAALKTRWQTGEVPQ</sequence>
<dbReference type="HAMAP" id="MF_00046">
    <property type="entry name" value="MurC"/>
    <property type="match status" value="1"/>
</dbReference>
<keyword evidence="8 14" id="KW-0067">ATP-binding</keyword>
<evidence type="ECO:0000256" key="12">
    <source>
        <dbReference type="ARBA" id="ARBA00023316"/>
    </source>
</evidence>